<dbReference type="EMBL" id="MHNL01000005">
    <property type="protein sequence ID" value="OGZ45753.1"/>
    <property type="molecule type" value="Genomic_DNA"/>
</dbReference>
<proteinExistence type="predicted"/>
<name>A0A1G2G6C9_9BACT</name>
<dbReference type="AlphaFoldDB" id="A0A1G2G6C9"/>
<accession>A0A1G2G6C9</accession>
<dbReference type="STRING" id="1802115.A2756_02485"/>
<evidence type="ECO:0000313" key="2">
    <source>
        <dbReference type="Proteomes" id="UP000177785"/>
    </source>
</evidence>
<organism evidence="1 2">
    <name type="scientific">Candidatus Ryanbacteria bacterium RIFCSPHIGHO2_01_FULL_48_27</name>
    <dbReference type="NCBI Taxonomy" id="1802115"/>
    <lineage>
        <taxon>Bacteria</taxon>
        <taxon>Candidatus Ryaniibacteriota</taxon>
    </lineage>
</organism>
<comment type="caution">
    <text evidence="1">The sequence shown here is derived from an EMBL/GenBank/DDBJ whole genome shotgun (WGS) entry which is preliminary data.</text>
</comment>
<protein>
    <submittedName>
        <fullName evidence="1">Uncharacterized protein</fullName>
    </submittedName>
</protein>
<dbReference type="Proteomes" id="UP000177785">
    <property type="component" value="Unassembled WGS sequence"/>
</dbReference>
<gene>
    <name evidence="1" type="ORF">A2756_02485</name>
</gene>
<sequence length="241" mass="27688">MEKIPLRKSRGILPKIKFIGDKEYFLDESYEYLTELNGQKYDKGFFVKQIPNSGRRFALSTAGSISDAGWRQEAFFLDKDGSTIRSLFIENVPTASNIIFPNERSVVFFGFLPLEKRTSEICCMGVSYDLVSGERWVLVEGLKFPSDIRLHGIALDNGSLVFYTHGRHWSSQIWAENPRPQETHLRYYSAKYPQGIDVMRFGYGREGLLLGYVKEGDDLYLAIGESNYKPDVSHFFKISFK</sequence>
<evidence type="ECO:0000313" key="1">
    <source>
        <dbReference type="EMBL" id="OGZ45753.1"/>
    </source>
</evidence>
<reference evidence="1 2" key="1">
    <citation type="journal article" date="2016" name="Nat. Commun.">
        <title>Thousands of microbial genomes shed light on interconnected biogeochemical processes in an aquifer system.</title>
        <authorList>
            <person name="Anantharaman K."/>
            <person name="Brown C.T."/>
            <person name="Hug L.A."/>
            <person name="Sharon I."/>
            <person name="Castelle C.J."/>
            <person name="Probst A.J."/>
            <person name="Thomas B.C."/>
            <person name="Singh A."/>
            <person name="Wilkins M.J."/>
            <person name="Karaoz U."/>
            <person name="Brodie E.L."/>
            <person name="Williams K.H."/>
            <person name="Hubbard S.S."/>
            <person name="Banfield J.F."/>
        </authorList>
    </citation>
    <scope>NUCLEOTIDE SEQUENCE [LARGE SCALE GENOMIC DNA]</scope>
</reference>